<dbReference type="Pfam" id="PF12833">
    <property type="entry name" value="HTH_18"/>
    <property type="match status" value="1"/>
</dbReference>
<dbReference type="InterPro" id="IPR037923">
    <property type="entry name" value="HTH-like"/>
</dbReference>
<evidence type="ECO:0000259" key="5">
    <source>
        <dbReference type="PROSITE" id="PS01124"/>
    </source>
</evidence>
<evidence type="ECO:0000313" key="6">
    <source>
        <dbReference type="EMBL" id="KAA2239395.1"/>
    </source>
</evidence>
<dbReference type="Proteomes" id="UP000324611">
    <property type="component" value="Unassembled WGS sequence"/>
</dbReference>
<dbReference type="AlphaFoldDB" id="A0A5B2VK81"/>
<evidence type="ECO:0000256" key="2">
    <source>
        <dbReference type="ARBA" id="ARBA00023125"/>
    </source>
</evidence>
<dbReference type="EMBL" id="VUOC01000004">
    <property type="protein sequence ID" value="KAA2239395.1"/>
    <property type="molecule type" value="Genomic_DNA"/>
</dbReference>
<evidence type="ECO:0000256" key="1">
    <source>
        <dbReference type="ARBA" id="ARBA00023015"/>
    </source>
</evidence>
<dbReference type="InterPro" id="IPR009057">
    <property type="entry name" value="Homeodomain-like_sf"/>
</dbReference>
<accession>A0A5B2VK81</accession>
<name>A0A5B2VK81_9BACT</name>
<keyword evidence="7" id="KW-1185">Reference proteome</keyword>
<dbReference type="SUPFAM" id="SSF51215">
    <property type="entry name" value="Regulatory protein AraC"/>
    <property type="match status" value="1"/>
</dbReference>
<proteinExistence type="predicted"/>
<feature type="domain" description="HTH araC/xylS-type" evidence="5">
    <location>
        <begin position="162"/>
        <end position="260"/>
    </location>
</feature>
<reference evidence="6 7" key="1">
    <citation type="submission" date="2019-09" db="EMBL/GenBank/DDBJ databases">
        <title>Chitinophaga ginsengihumi sp. nov., isolated from soil of ginseng rhizosphere.</title>
        <authorList>
            <person name="Lee J."/>
        </authorList>
    </citation>
    <scope>NUCLEOTIDE SEQUENCE [LARGE SCALE GENOMIC DNA]</scope>
    <source>
        <strain evidence="6 7">BN140078</strain>
    </source>
</reference>
<evidence type="ECO:0000256" key="4">
    <source>
        <dbReference type="ARBA" id="ARBA00023163"/>
    </source>
</evidence>
<dbReference type="PROSITE" id="PS00041">
    <property type="entry name" value="HTH_ARAC_FAMILY_1"/>
    <property type="match status" value="1"/>
</dbReference>
<dbReference type="InterPro" id="IPR050204">
    <property type="entry name" value="AraC_XylS_family_regulators"/>
</dbReference>
<dbReference type="GO" id="GO:0003700">
    <property type="term" value="F:DNA-binding transcription factor activity"/>
    <property type="evidence" value="ECO:0007669"/>
    <property type="project" value="InterPro"/>
</dbReference>
<dbReference type="PROSITE" id="PS01124">
    <property type="entry name" value="HTH_ARAC_FAMILY_2"/>
    <property type="match status" value="1"/>
</dbReference>
<keyword evidence="4" id="KW-0804">Transcription</keyword>
<dbReference type="InterPro" id="IPR003313">
    <property type="entry name" value="AraC-bd"/>
</dbReference>
<keyword evidence="1" id="KW-0805">Transcription regulation</keyword>
<dbReference type="GO" id="GO:0043565">
    <property type="term" value="F:sequence-specific DNA binding"/>
    <property type="evidence" value="ECO:0007669"/>
    <property type="project" value="InterPro"/>
</dbReference>
<gene>
    <name evidence="6" type="ORF">F0L74_24650</name>
</gene>
<organism evidence="6 7">
    <name type="scientific">Chitinophaga agrisoli</name>
    <dbReference type="NCBI Taxonomy" id="2607653"/>
    <lineage>
        <taxon>Bacteria</taxon>
        <taxon>Pseudomonadati</taxon>
        <taxon>Bacteroidota</taxon>
        <taxon>Chitinophagia</taxon>
        <taxon>Chitinophagales</taxon>
        <taxon>Chitinophagaceae</taxon>
        <taxon>Chitinophaga</taxon>
    </lineage>
</organism>
<sequence length="260" mass="29768">MLTLDKHTYLGADIYRFETGSMVISETAYHHKVFEGWHCHENHHISFVVHGGNLEQRKSSEQEARPGMAIWYNSGELHRNLHTLHPSRNINLSVTAPFLSQYALDMAVLEHTPGIGATLLKMYRESRINDDCTGAAMEALLLHLFSRASLPDKGGRRPPWIAELRMLLNDRWDETLSLRDLSNVLYVHPVTISKYFPRYFSCTLGEYMRLIRIERALPLMRRPDLSLGAVAYACGFADQSHFIKAFKSVTGMLPKAWQQL</sequence>
<dbReference type="InterPro" id="IPR018062">
    <property type="entry name" value="HTH_AraC-typ_CS"/>
</dbReference>
<dbReference type="SMART" id="SM00342">
    <property type="entry name" value="HTH_ARAC"/>
    <property type="match status" value="1"/>
</dbReference>
<dbReference type="Pfam" id="PF02311">
    <property type="entry name" value="AraC_binding"/>
    <property type="match status" value="1"/>
</dbReference>
<dbReference type="PANTHER" id="PTHR46796">
    <property type="entry name" value="HTH-TYPE TRANSCRIPTIONAL ACTIVATOR RHAS-RELATED"/>
    <property type="match status" value="1"/>
</dbReference>
<dbReference type="RefSeq" id="WP_149840574.1">
    <property type="nucleotide sequence ID" value="NZ_VUOC01000004.1"/>
</dbReference>
<dbReference type="Gene3D" id="1.10.10.60">
    <property type="entry name" value="Homeodomain-like"/>
    <property type="match status" value="1"/>
</dbReference>
<comment type="caution">
    <text evidence="6">The sequence shown here is derived from an EMBL/GenBank/DDBJ whole genome shotgun (WGS) entry which is preliminary data.</text>
</comment>
<keyword evidence="2" id="KW-0238">DNA-binding</keyword>
<evidence type="ECO:0000313" key="7">
    <source>
        <dbReference type="Proteomes" id="UP000324611"/>
    </source>
</evidence>
<reference evidence="6 7" key="2">
    <citation type="submission" date="2019-09" db="EMBL/GenBank/DDBJ databases">
        <authorList>
            <person name="Jin C."/>
        </authorList>
    </citation>
    <scope>NUCLEOTIDE SEQUENCE [LARGE SCALE GENOMIC DNA]</scope>
    <source>
        <strain evidence="6 7">BN140078</strain>
    </source>
</reference>
<evidence type="ECO:0000256" key="3">
    <source>
        <dbReference type="ARBA" id="ARBA00023159"/>
    </source>
</evidence>
<keyword evidence="3" id="KW-0010">Activator</keyword>
<dbReference type="SUPFAM" id="SSF46689">
    <property type="entry name" value="Homeodomain-like"/>
    <property type="match status" value="1"/>
</dbReference>
<dbReference type="InterPro" id="IPR018060">
    <property type="entry name" value="HTH_AraC"/>
</dbReference>
<protein>
    <submittedName>
        <fullName evidence="6">Helix-turn-helix transcriptional regulator</fullName>
    </submittedName>
</protein>